<feature type="transmembrane region" description="Helical" evidence="1">
    <location>
        <begin position="17"/>
        <end position="38"/>
    </location>
</feature>
<dbReference type="Proteomes" id="UP000013065">
    <property type="component" value="Unassembled WGS sequence"/>
</dbReference>
<sequence>MLFDIFENIFKNGGRNLLLIGTVGTLGISLYLAGLYYFDDFVVYI</sequence>
<organism evidence="2 3">
    <name type="scientific">Acinetobacter seifertii</name>
    <dbReference type="NCBI Taxonomy" id="1530123"/>
    <lineage>
        <taxon>Bacteria</taxon>
        <taxon>Pseudomonadati</taxon>
        <taxon>Pseudomonadota</taxon>
        <taxon>Gammaproteobacteria</taxon>
        <taxon>Moraxellales</taxon>
        <taxon>Moraxellaceae</taxon>
        <taxon>Acinetobacter</taxon>
        <taxon>Acinetobacter calcoaceticus/baumannii complex</taxon>
    </lineage>
</organism>
<reference evidence="2 3" key="2">
    <citation type="journal article" date="2015" name="Int. J. Syst. Evol. Microbiol.">
        <title>Acinetobacter seifertii sp. nov., a member of the Acinetobacter calcoaceticus-Acinetobacter baumannii complex isolated from human clinical specimens.</title>
        <authorList>
            <person name="Nemec A."/>
            <person name="Krizova L."/>
            <person name="Maixnerova M."/>
            <person name="Sedo O."/>
            <person name="Brisse S."/>
            <person name="Higgins P.G."/>
        </authorList>
    </citation>
    <scope>NUCLEOTIDE SEQUENCE [LARGE SCALE GENOMIC DNA]</scope>
    <source>
        <strain evidence="2 3">NIPH 973</strain>
    </source>
</reference>
<dbReference type="AlphaFoldDB" id="N8R1D0"/>
<keyword evidence="1" id="KW-0472">Membrane</keyword>
<evidence type="ECO:0000256" key="1">
    <source>
        <dbReference type="SAM" id="Phobius"/>
    </source>
</evidence>
<keyword evidence="1" id="KW-0812">Transmembrane</keyword>
<gene>
    <name evidence="2" type="ORF">F985_00553</name>
</gene>
<accession>N8R1D0</accession>
<protein>
    <submittedName>
        <fullName evidence="2">Uncharacterized protein</fullName>
    </submittedName>
</protein>
<proteinExistence type="predicted"/>
<comment type="caution">
    <text evidence="2">The sequence shown here is derived from an EMBL/GenBank/DDBJ whole genome shotgun (WGS) entry which is preliminary data.</text>
</comment>
<dbReference type="EMBL" id="APOO01000004">
    <property type="protein sequence ID" value="ENU44680.1"/>
    <property type="molecule type" value="Genomic_DNA"/>
</dbReference>
<keyword evidence="1" id="KW-1133">Transmembrane helix</keyword>
<name>N8R1D0_9GAMM</name>
<reference evidence="3" key="1">
    <citation type="submission" date="2013-02" db="EMBL/GenBank/DDBJ databases">
        <title>The Genome Sequence of Acinetobacter sp. NIPH 973.</title>
        <authorList>
            <consortium name="The Broad Institute Genome Sequencing Platform"/>
            <consortium name="The Broad Institute Genome Sequencing Center for Infectious Disease"/>
            <person name="Cerqueira G."/>
            <person name="Feldgarden M."/>
            <person name="Courvalin P."/>
            <person name="Perichon B."/>
            <person name="Grillot-Courvalin C."/>
            <person name="Clermont D."/>
            <person name="Rocha E."/>
            <person name="Yoon E.-J."/>
            <person name="Nemec A."/>
            <person name="Walker B."/>
            <person name="Young S.K."/>
            <person name="Zeng Q."/>
            <person name="Gargeya S."/>
            <person name="Fitzgerald M."/>
            <person name="Haas B."/>
            <person name="Abouelleil A."/>
            <person name="Alvarado L."/>
            <person name="Arachchi H.M."/>
            <person name="Berlin A.M."/>
            <person name="Chapman S.B."/>
            <person name="Dewar J."/>
            <person name="Goldberg J."/>
            <person name="Griggs A."/>
            <person name="Gujja S."/>
            <person name="Hansen M."/>
            <person name="Howarth C."/>
            <person name="Imamovic A."/>
            <person name="Larimer J."/>
            <person name="McCowan C."/>
            <person name="Murphy C."/>
            <person name="Neiman D."/>
            <person name="Pearson M."/>
            <person name="Priest M."/>
            <person name="Roberts A."/>
            <person name="Saif S."/>
            <person name="Shea T."/>
            <person name="Sisk P."/>
            <person name="Sykes S."/>
            <person name="Wortman J."/>
            <person name="Nusbaum C."/>
            <person name="Birren B."/>
        </authorList>
    </citation>
    <scope>NUCLEOTIDE SEQUENCE [LARGE SCALE GENOMIC DNA]</scope>
    <source>
        <strain evidence="3">NIPH 973</strain>
    </source>
</reference>
<evidence type="ECO:0000313" key="2">
    <source>
        <dbReference type="EMBL" id="ENU44680.1"/>
    </source>
</evidence>
<dbReference type="PATRIC" id="fig|520709.3.peg.540"/>
<evidence type="ECO:0000313" key="3">
    <source>
        <dbReference type="Proteomes" id="UP000013065"/>
    </source>
</evidence>
<dbReference type="HOGENOM" id="CLU_3194924_0_0_6"/>